<evidence type="ECO:0000313" key="3">
    <source>
        <dbReference type="Proteomes" id="UP000233160"/>
    </source>
</evidence>
<evidence type="ECO:0000313" key="2">
    <source>
        <dbReference type="Ensembl" id="ENSPCOP00000026534.1"/>
    </source>
</evidence>
<name>A0A2K6GK10_PROCO</name>
<reference evidence="2" key="2">
    <citation type="submission" date="2025-09" db="UniProtKB">
        <authorList>
            <consortium name="Ensembl"/>
        </authorList>
    </citation>
    <scope>IDENTIFICATION</scope>
</reference>
<sequence>MVAKIFCCCCKADEGPPTTVGSRNPRMSQQQHPRSLSLNKNSHRNSMPRKRPGLPADNRAMLKVFNLGRPS</sequence>
<dbReference type="Proteomes" id="UP000233160">
    <property type="component" value="Unassembled WGS sequence"/>
</dbReference>
<dbReference type="OMA" id="SAVPNRH"/>
<organism evidence="2 3">
    <name type="scientific">Propithecus coquereli</name>
    <name type="common">Coquerel's sifaka</name>
    <name type="synonym">Propithecus verreauxi coquereli</name>
    <dbReference type="NCBI Taxonomy" id="379532"/>
    <lineage>
        <taxon>Eukaryota</taxon>
        <taxon>Metazoa</taxon>
        <taxon>Chordata</taxon>
        <taxon>Craniata</taxon>
        <taxon>Vertebrata</taxon>
        <taxon>Euteleostomi</taxon>
        <taxon>Mammalia</taxon>
        <taxon>Eutheria</taxon>
        <taxon>Euarchontoglires</taxon>
        <taxon>Primates</taxon>
        <taxon>Strepsirrhini</taxon>
        <taxon>Lemuriformes</taxon>
        <taxon>Indriidae</taxon>
        <taxon>Propithecus</taxon>
    </lineage>
</organism>
<feature type="compositionally biased region" description="Polar residues" evidence="1">
    <location>
        <begin position="19"/>
        <end position="40"/>
    </location>
</feature>
<protein>
    <submittedName>
        <fullName evidence="2">Testis expressed 53</fullName>
    </submittedName>
</protein>
<dbReference type="Ensembl" id="ENSPCOT00000037288.1">
    <property type="protein sequence ID" value="ENSPCOP00000026534.1"/>
    <property type="gene ID" value="ENSPCOG00000025649.1"/>
</dbReference>
<evidence type="ECO:0000256" key="1">
    <source>
        <dbReference type="SAM" id="MobiDB-lite"/>
    </source>
</evidence>
<accession>A0A2K6GK10</accession>
<feature type="region of interest" description="Disordered" evidence="1">
    <location>
        <begin position="14"/>
        <end position="71"/>
    </location>
</feature>
<gene>
    <name evidence="2" type="primary">TEX53</name>
</gene>
<proteinExistence type="predicted"/>
<keyword evidence="3" id="KW-1185">Reference proteome</keyword>
<dbReference type="AlphaFoldDB" id="A0A2K6GK10"/>
<feature type="compositionally biased region" description="Basic residues" evidence="1">
    <location>
        <begin position="41"/>
        <end position="52"/>
    </location>
</feature>
<dbReference type="GeneTree" id="ENSGT00910000146849"/>
<reference evidence="2" key="1">
    <citation type="submission" date="2025-08" db="UniProtKB">
        <authorList>
            <consortium name="Ensembl"/>
        </authorList>
    </citation>
    <scope>IDENTIFICATION</scope>
</reference>